<reference evidence="1 2" key="1">
    <citation type="submission" date="2021-06" db="EMBL/GenBank/DDBJ databases">
        <title>Caerostris darwini draft genome.</title>
        <authorList>
            <person name="Kono N."/>
            <person name="Arakawa K."/>
        </authorList>
    </citation>
    <scope>NUCLEOTIDE SEQUENCE [LARGE SCALE GENOMIC DNA]</scope>
</reference>
<dbReference type="AlphaFoldDB" id="A0AAV4NR40"/>
<organism evidence="1 2">
    <name type="scientific">Caerostris darwini</name>
    <dbReference type="NCBI Taxonomy" id="1538125"/>
    <lineage>
        <taxon>Eukaryota</taxon>
        <taxon>Metazoa</taxon>
        <taxon>Ecdysozoa</taxon>
        <taxon>Arthropoda</taxon>
        <taxon>Chelicerata</taxon>
        <taxon>Arachnida</taxon>
        <taxon>Araneae</taxon>
        <taxon>Araneomorphae</taxon>
        <taxon>Entelegynae</taxon>
        <taxon>Araneoidea</taxon>
        <taxon>Araneidae</taxon>
        <taxon>Caerostris</taxon>
    </lineage>
</organism>
<evidence type="ECO:0000313" key="2">
    <source>
        <dbReference type="Proteomes" id="UP001054837"/>
    </source>
</evidence>
<gene>
    <name evidence="1" type="ORF">CDAR_91231</name>
</gene>
<feature type="non-terminal residue" evidence="1">
    <location>
        <position position="36"/>
    </location>
</feature>
<evidence type="ECO:0000313" key="1">
    <source>
        <dbReference type="EMBL" id="GIX86899.1"/>
    </source>
</evidence>
<dbReference type="EMBL" id="BPLQ01001937">
    <property type="protein sequence ID" value="GIX86899.1"/>
    <property type="molecule type" value="Genomic_DNA"/>
</dbReference>
<keyword evidence="2" id="KW-1185">Reference proteome</keyword>
<dbReference type="Proteomes" id="UP001054837">
    <property type="component" value="Unassembled WGS sequence"/>
</dbReference>
<protein>
    <submittedName>
        <fullName evidence="1">Uncharacterized protein</fullName>
    </submittedName>
</protein>
<name>A0AAV4NR40_9ARAC</name>
<proteinExistence type="predicted"/>
<accession>A0AAV4NR40</accession>
<sequence length="36" mass="3836">MLFQAVSFVSVDTDSSAQMLLAITIKQDVATTVSSM</sequence>
<comment type="caution">
    <text evidence="1">The sequence shown here is derived from an EMBL/GenBank/DDBJ whole genome shotgun (WGS) entry which is preliminary data.</text>
</comment>